<dbReference type="PANTHER" id="PTHR16441:SF0">
    <property type="entry name" value="COILED-COIL DOMAIN-CONTAINING PROTEIN 93"/>
    <property type="match status" value="1"/>
</dbReference>
<dbReference type="Proteomes" id="UP001371456">
    <property type="component" value="Unassembled WGS sequence"/>
</dbReference>
<protein>
    <recommendedName>
        <fullName evidence="1">CCDC93 coiled-coil domain-containing protein</fullName>
    </recommendedName>
</protein>
<dbReference type="InterPro" id="IPR019159">
    <property type="entry name" value="CCDC93_CC"/>
</dbReference>
<reference evidence="2 3" key="1">
    <citation type="submission" date="2024-02" db="EMBL/GenBank/DDBJ databases">
        <title>de novo genome assembly of Solanum bulbocastanum strain 11H21.</title>
        <authorList>
            <person name="Hosaka A.J."/>
        </authorList>
    </citation>
    <scope>NUCLEOTIDE SEQUENCE [LARGE SCALE GENOMIC DNA]</scope>
    <source>
        <tissue evidence="2">Young leaves</tissue>
    </source>
</reference>
<evidence type="ECO:0000259" key="1">
    <source>
        <dbReference type="Pfam" id="PF09762"/>
    </source>
</evidence>
<sequence length="341" mass="39121">MAELKKDDLLSEIKQLQEKIDGDPTVQKILLLLQTSKVGVEVLSLSVIDAVTWLSSLPSNEIKWNPRYLGIWPLFELSTVRAPGSCCLVRIRRVGEMILGDGPTSLWFDWRSLTQQLTALDSQESELQSRCILEHTKLQTKVDEFEELLQRGKVVKFSENLDHTFRDSTEKLDSAKRELAAKLRSTLSFKRQLDDVPSQAELTQYDLRFSELYMHIQAKDCQTRKYYATYNTLLGIKELMLKETSLLNSIRLQFKDALTSPASRKKLIDSMEGILHGTQQKLEKVQIALQSEQKAHEALKGQYAAAVSEQRHYSSILEAFQEECARNERIRMQTSQEHLTS</sequence>
<evidence type="ECO:0000313" key="2">
    <source>
        <dbReference type="EMBL" id="KAK6786362.1"/>
    </source>
</evidence>
<evidence type="ECO:0000313" key="3">
    <source>
        <dbReference type="Proteomes" id="UP001371456"/>
    </source>
</evidence>
<dbReference type="Pfam" id="PF09762">
    <property type="entry name" value="CCDC93_CC"/>
    <property type="match status" value="1"/>
</dbReference>
<dbReference type="InterPro" id="IPR039116">
    <property type="entry name" value="CCDC93"/>
</dbReference>
<comment type="caution">
    <text evidence="2">The sequence shown here is derived from an EMBL/GenBank/DDBJ whole genome shotgun (WGS) entry which is preliminary data.</text>
</comment>
<feature type="domain" description="CCDC93 coiled-coil" evidence="1">
    <location>
        <begin position="110"/>
        <end position="329"/>
    </location>
</feature>
<proteinExistence type="predicted"/>
<accession>A0AAN8TJG4</accession>
<dbReference type="PANTHER" id="PTHR16441">
    <property type="entry name" value="FIDIPIDINE"/>
    <property type="match status" value="1"/>
</dbReference>
<gene>
    <name evidence="2" type="ORF">RDI58_014887</name>
</gene>
<name>A0AAN8TJG4_SOLBU</name>
<dbReference type="AlphaFoldDB" id="A0AAN8TJG4"/>
<keyword evidence="3" id="KW-1185">Reference proteome</keyword>
<dbReference type="EMBL" id="JBANQN010000006">
    <property type="protein sequence ID" value="KAK6786362.1"/>
    <property type="molecule type" value="Genomic_DNA"/>
</dbReference>
<dbReference type="GO" id="GO:0006893">
    <property type="term" value="P:Golgi to plasma membrane transport"/>
    <property type="evidence" value="ECO:0007669"/>
    <property type="project" value="TreeGrafter"/>
</dbReference>
<organism evidence="2 3">
    <name type="scientific">Solanum bulbocastanum</name>
    <name type="common">Wild potato</name>
    <dbReference type="NCBI Taxonomy" id="147425"/>
    <lineage>
        <taxon>Eukaryota</taxon>
        <taxon>Viridiplantae</taxon>
        <taxon>Streptophyta</taxon>
        <taxon>Embryophyta</taxon>
        <taxon>Tracheophyta</taxon>
        <taxon>Spermatophyta</taxon>
        <taxon>Magnoliopsida</taxon>
        <taxon>eudicotyledons</taxon>
        <taxon>Gunneridae</taxon>
        <taxon>Pentapetalae</taxon>
        <taxon>asterids</taxon>
        <taxon>lamiids</taxon>
        <taxon>Solanales</taxon>
        <taxon>Solanaceae</taxon>
        <taxon>Solanoideae</taxon>
        <taxon>Solaneae</taxon>
        <taxon>Solanum</taxon>
    </lineage>
</organism>